<comment type="caution">
    <text evidence="1">The sequence shown here is derived from an EMBL/GenBank/DDBJ whole genome shotgun (WGS) entry which is preliminary data.</text>
</comment>
<dbReference type="PANTHER" id="PTHR36932:SF1">
    <property type="entry name" value="CAPSULAR POLYSACCHARIDE BIOSYNTHESIS PROTEIN"/>
    <property type="match status" value="1"/>
</dbReference>
<name>A0ABP8BC15_9ACTN</name>
<evidence type="ECO:0000313" key="1">
    <source>
        <dbReference type="EMBL" id="GAA4202990.1"/>
    </source>
</evidence>
<proteinExistence type="predicted"/>
<dbReference type="EMBL" id="BAABAQ010000012">
    <property type="protein sequence ID" value="GAA4202990.1"/>
    <property type="molecule type" value="Genomic_DNA"/>
</dbReference>
<evidence type="ECO:0000313" key="2">
    <source>
        <dbReference type="Proteomes" id="UP001501251"/>
    </source>
</evidence>
<dbReference type="InterPro" id="IPR053158">
    <property type="entry name" value="CapK_Type1_Caps_Biosynth"/>
</dbReference>
<gene>
    <name evidence="1" type="ORF">GCM10022252_59930</name>
</gene>
<dbReference type="Proteomes" id="UP001501251">
    <property type="component" value="Unassembled WGS sequence"/>
</dbReference>
<dbReference type="Gene3D" id="3.40.50.12780">
    <property type="entry name" value="N-terminal domain of ligase-like"/>
    <property type="match status" value="1"/>
</dbReference>
<organism evidence="1 2">
    <name type="scientific">Streptosporangium oxazolinicum</name>
    <dbReference type="NCBI Taxonomy" id="909287"/>
    <lineage>
        <taxon>Bacteria</taxon>
        <taxon>Bacillati</taxon>
        <taxon>Actinomycetota</taxon>
        <taxon>Actinomycetes</taxon>
        <taxon>Streptosporangiales</taxon>
        <taxon>Streptosporangiaceae</taxon>
        <taxon>Streptosporangium</taxon>
    </lineage>
</organism>
<dbReference type="PANTHER" id="PTHR36932">
    <property type="entry name" value="CAPSULAR POLYSACCHARIDE BIOSYNTHESIS PROTEIN"/>
    <property type="match status" value="1"/>
</dbReference>
<dbReference type="SUPFAM" id="SSF56801">
    <property type="entry name" value="Acetyl-CoA synthetase-like"/>
    <property type="match status" value="1"/>
</dbReference>
<protein>
    <submittedName>
        <fullName evidence="1">AMP-binding protein</fullName>
    </submittedName>
</protein>
<sequence length="432" mass="48421">MFLREACYIPITVARQYGSPSGLRRRQLRELNRMIEYAGTRVPYYRDDPRYSRAPLTALADLSGLPVLDKEVLRERPLENLLADGVDPARCRSFQTSGSTGRRVRILHDEAAHDYHGAALVRRFLATGRYLPTDRLTHIRPFAPPGRIFERVNLFRRHVILSHRPMAEIKAELLANRPKVLIGYPVHLRALLRALTAAELTRLRRTLRIVMTESELLLPEHRAMFAEEFGAPVFDEYSAFEVLNVAYDCTHGRAHLSEDRVYCEIVDDRGRALPAGEEGHVVVTSFLERAMPLIRYNLGDIGLIEPGRCGCGRRFRVLRLTKARSNDFVTLPTGERLYPDAFLHLAATHPGISECFVHQEATGLVRLHVVPGADVPGTDVPGEAGLFESVRARLFELARGDFPLEVVTAESVKITPGGKGKFVTSDYGDAPG</sequence>
<reference evidence="2" key="1">
    <citation type="journal article" date="2019" name="Int. J. Syst. Evol. Microbiol.">
        <title>The Global Catalogue of Microorganisms (GCM) 10K type strain sequencing project: providing services to taxonomists for standard genome sequencing and annotation.</title>
        <authorList>
            <consortium name="The Broad Institute Genomics Platform"/>
            <consortium name="The Broad Institute Genome Sequencing Center for Infectious Disease"/>
            <person name="Wu L."/>
            <person name="Ma J."/>
        </authorList>
    </citation>
    <scope>NUCLEOTIDE SEQUENCE [LARGE SCALE GENOMIC DNA]</scope>
    <source>
        <strain evidence="2">JCM 17388</strain>
    </source>
</reference>
<dbReference type="InterPro" id="IPR042099">
    <property type="entry name" value="ANL_N_sf"/>
</dbReference>
<dbReference type="RefSeq" id="WP_344921463.1">
    <property type="nucleotide sequence ID" value="NZ_BAABAQ010000012.1"/>
</dbReference>
<keyword evidence="2" id="KW-1185">Reference proteome</keyword>
<accession>A0ABP8BC15</accession>